<gene>
    <name evidence="1" type="ORF">LITE_LOCUS19261</name>
</gene>
<reference evidence="1" key="1">
    <citation type="submission" date="2022-08" db="EMBL/GenBank/DDBJ databases">
        <authorList>
            <person name="Gutierrez-Valencia J."/>
        </authorList>
    </citation>
    <scope>NUCLEOTIDE SEQUENCE</scope>
</reference>
<comment type="caution">
    <text evidence="1">The sequence shown here is derived from an EMBL/GenBank/DDBJ whole genome shotgun (WGS) entry which is preliminary data.</text>
</comment>
<dbReference type="AlphaFoldDB" id="A0AAV0KL35"/>
<evidence type="ECO:0000313" key="2">
    <source>
        <dbReference type="Proteomes" id="UP001154282"/>
    </source>
</evidence>
<proteinExistence type="predicted"/>
<keyword evidence="2" id="KW-1185">Reference proteome</keyword>
<organism evidence="1 2">
    <name type="scientific">Linum tenue</name>
    <dbReference type="NCBI Taxonomy" id="586396"/>
    <lineage>
        <taxon>Eukaryota</taxon>
        <taxon>Viridiplantae</taxon>
        <taxon>Streptophyta</taxon>
        <taxon>Embryophyta</taxon>
        <taxon>Tracheophyta</taxon>
        <taxon>Spermatophyta</taxon>
        <taxon>Magnoliopsida</taxon>
        <taxon>eudicotyledons</taxon>
        <taxon>Gunneridae</taxon>
        <taxon>Pentapetalae</taxon>
        <taxon>rosids</taxon>
        <taxon>fabids</taxon>
        <taxon>Malpighiales</taxon>
        <taxon>Linaceae</taxon>
        <taxon>Linum</taxon>
    </lineage>
</organism>
<dbReference type="Proteomes" id="UP001154282">
    <property type="component" value="Unassembled WGS sequence"/>
</dbReference>
<accession>A0AAV0KL35</accession>
<evidence type="ECO:0000313" key="1">
    <source>
        <dbReference type="EMBL" id="CAI0422781.1"/>
    </source>
</evidence>
<dbReference type="EMBL" id="CAMGYJ010000005">
    <property type="protein sequence ID" value="CAI0422781.1"/>
    <property type="molecule type" value="Genomic_DNA"/>
</dbReference>
<protein>
    <submittedName>
        <fullName evidence="1">Uncharacterized protein</fullName>
    </submittedName>
</protein>
<name>A0AAV0KL35_9ROSI</name>
<sequence>MARFPSRWIGISSTRFPSPPASTFRRCFVLQKTNLFDGVRQSPRYSVCSVTEKEKMGKTRVRIEEGSHCLCLSTS</sequence>